<dbReference type="NCBIfam" id="TIGR03354">
    <property type="entry name" value="VI_FHA"/>
    <property type="match status" value="1"/>
</dbReference>
<accession>A0A2G8THU1</accession>
<sequence length="222" mass="24099">MTMPTPAAPDPAAPVSGLESSEARALKQAFLRGAGISADAISAELTPELMELLGKLMAKSLQGAIDLLALRSLVKQEAKADVTMVLVRNNNPLKFFPDSPTVLTQMLRKKMPGFMEPLESLDDAWHDLRGHQMGVVAGTRASMQAVMDRLDPARLAAALPAPGLIDKLAPSRRTAALWRQYEREYGAIAGEAQDQFKTLFGAAFLAAYEQEVERTDDQAQHD</sequence>
<evidence type="ECO:0000313" key="2">
    <source>
        <dbReference type="EMBL" id="PIL45616.1"/>
    </source>
</evidence>
<dbReference type="EMBL" id="PDOC01000003">
    <property type="protein sequence ID" value="PIL45616.1"/>
    <property type="molecule type" value="Genomic_DNA"/>
</dbReference>
<evidence type="ECO:0000313" key="3">
    <source>
        <dbReference type="Proteomes" id="UP000230390"/>
    </source>
</evidence>
<dbReference type="Proteomes" id="UP000230390">
    <property type="component" value="Unassembled WGS sequence"/>
</dbReference>
<dbReference type="Pfam" id="PF20232">
    <property type="entry name" value="T6SS_FHA_C"/>
    <property type="match status" value="1"/>
</dbReference>
<evidence type="ECO:0000259" key="1">
    <source>
        <dbReference type="Pfam" id="PF20232"/>
    </source>
</evidence>
<comment type="caution">
    <text evidence="2">The sequence shown here is derived from an EMBL/GenBank/DDBJ whole genome shotgun (WGS) entry which is preliminary data.</text>
</comment>
<gene>
    <name evidence="2" type="ORF">CR105_05890</name>
</gene>
<organism evidence="2 3">
    <name type="scientific">Massilia eurypsychrophila</name>
    <dbReference type="NCBI Taxonomy" id="1485217"/>
    <lineage>
        <taxon>Bacteria</taxon>
        <taxon>Pseudomonadati</taxon>
        <taxon>Pseudomonadota</taxon>
        <taxon>Betaproteobacteria</taxon>
        <taxon>Burkholderiales</taxon>
        <taxon>Oxalobacteraceae</taxon>
        <taxon>Telluria group</taxon>
        <taxon>Massilia</taxon>
    </lineage>
</organism>
<keyword evidence="3" id="KW-1185">Reference proteome</keyword>
<proteinExistence type="predicted"/>
<protein>
    <submittedName>
        <fullName evidence="2">Type VI secretion system-associated FHA domain protein TagH</fullName>
    </submittedName>
</protein>
<name>A0A2G8THU1_9BURK</name>
<dbReference type="AlphaFoldDB" id="A0A2G8THU1"/>
<dbReference type="InterPro" id="IPR017735">
    <property type="entry name" value="T6SS_FHA"/>
</dbReference>
<dbReference type="InterPro" id="IPR046883">
    <property type="entry name" value="T6SS_FHA_C"/>
</dbReference>
<dbReference type="OrthoDB" id="273564at2"/>
<feature type="domain" description="Type VI secretion system FHA" evidence="1">
    <location>
        <begin position="32"/>
        <end position="210"/>
    </location>
</feature>
<reference evidence="2 3" key="1">
    <citation type="submission" date="2017-10" db="EMBL/GenBank/DDBJ databases">
        <title>Massilia psychrophilum sp. nov., a novel purple-pigmented bacterium isolated from Tianshan glacier, Xinjiang Municipality, China.</title>
        <authorList>
            <person name="Wang H."/>
        </authorList>
    </citation>
    <scope>NUCLEOTIDE SEQUENCE [LARGE SCALE GENOMIC DNA]</scope>
    <source>
        <strain evidence="2 3">JCM 30074</strain>
    </source>
</reference>